<protein>
    <submittedName>
        <fullName evidence="1">Uncharacterized protein</fullName>
    </submittedName>
</protein>
<evidence type="ECO:0000313" key="2">
    <source>
        <dbReference type="Proteomes" id="UP000053660"/>
    </source>
</evidence>
<keyword evidence="2" id="KW-1185">Reference proteome</keyword>
<dbReference type="EMBL" id="KN549742">
    <property type="protein sequence ID" value="KHJ96177.1"/>
    <property type="molecule type" value="Genomic_DNA"/>
</dbReference>
<evidence type="ECO:0000313" key="1">
    <source>
        <dbReference type="EMBL" id="KHJ96177.1"/>
    </source>
</evidence>
<organism evidence="1 2">
    <name type="scientific">Oesophagostomum dentatum</name>
    <name type="common">Nodular worm</name>
    <dbReference type="NCBI Taxonomy" id="61180"/>
    <lineage>
        <taxon>Eukaryota</taxon>
        <taxon>Metazoa</taxon>
        <taxon>Ecdysozoa</taxon>
        <taxon>Nematoda</taxon>
        <taxon>Chromadorea</taxon>
        <taxon>Rhabditida</taxon>
        <taxon>Rhabditina</taxon>
        <taxon>Rhabditomorpha</taxon>
        <taxon>Strongyloidea</taxon>
        <taxon>Strongylidae</taxon>
        <taxon>Oesophagostomum</taxon>
    </lineage>
</organism>
<sequence>MFDEEGDNCIRPSFFDEDSQKNFRQGKQRATCSRICKQTKRPVFTTIRQPRRTMSLIPKTRRRTNVRRVSTFQGEPILALGDNCGYQQL</sequence>
<gene>
    <name evidence="1" type="ORF">OESDEN_03865</name>
</gene>
<proteinExistence type="predicted"/>
<dbReference type="AlphaFoldDB" id="A0A0B1TK60"/>
<name>A0A0B1TK60_OESDE</name>
<accession>A0A0B1TK60</accession>
<reference evidence="1 2" key="1">
    <citation type="submission" date="2014-03" db="EMBL/GenBank/DDBJ databases">
        <title>Draft genome of the hookworm Oesophagostomum dentatum.</title>
        <authorList>
            <person name="Mitreva M."/>
        </authorList>
    </citation>
    <scope>NUCLEOTIDE SEQUENCE [LARGE SCALE GENOMIC DNA]</scope>
    <source>
        <strain evidence="1 2">OD-Hann</strain>
    </source>
</reference>
<dbReference type="Proteomes" id="UP000053660">
    <property type="component" value="Unassembled WGS sequence"/>
</dbReference>